<gene>
    <name evidence="2" type="ORF">ACFOGH_00570</name>
</gene>
<accession>A0ABV7IVR8</accession>
<proteinExistence type="predicted"/>
<keyword evidence="3" id="KW-1185">Reference proteome</keyword>
<name>A0ABV7IVR8_9RHOB</name>
<dbReference type="RefSeq" id="WP_380071117.1">
    <property type="nucleotide sequence ID" value="NZ_JBHRTO010000001.1"/>
</dbReference>
<dbReference type="SUPFAM" id="SSF52540">
    <property type="entry name" value="P-loop containing nucleoside triphosphate hydrolases"/>
    <property type="match status" value="1"/>
</dbReference>
<reference evidence="3" key="1">
    <citation type="journal article" date="2019" name="Int. J. Syst. Evol. Microbiol.">
        <title>The Global Catalogue of Microorganisms (GCM) 10K type strain sequencing project: providing services to taxonomists for standard genome sequencing and annotation.</title>
        <authorList>
            <consortium name="The Broad Institute Genomics Platform"/>
            <consortium name="The Broad Institute Genome Sequencing Center for Infectious Disease"/>
            <person name="Wu L."/>
            <person name="Ma J."/>
        </authorList>
    </citation>
    <scope>NUCLEOTIDE SEQUENCE [LARGE SCALE GENOMIC DNA]</scope>
    <source>
        <strain evidence="3">KCTC 52039</strain>
    </source>
</reference>
<feature type="domain" description="ORC1/DEAH AAA+ ATPase" evidence="1">
    <location>
        <begin position="35"/>
        <end position="149"/>
    </location>
</feature>
<organism evidence="2 3">
    <name type="scientific">Cypionkella sinensis</name>
    <dbReference type="NCBI Taxonomy" id="1756043"/>
    <lineage>
        <taxon>Bacteria</taxon>
        <taxon>Pseudomonadati</taxon>
        <taxon>Pseudomonadota</taxon>
        <taxon>Alphaproteobacteria</taxon>
        <taxon>Rhodobacterales</taxon>
        <taxon>Paracoccaceae</taxon>
        <taxon>Cypionkella</taxon>
    </lineage>
</organism>
<dbReference type="Proteomes" id="UP001595547">
    <property type="component" value="Unassembled WGS sequence"/>
</dbReference>
<dbReference type="InterPro" id="IPR049945">
    <property type="entry name" value="AAA_22"/>
</dbReference>
<dbReference type="EMBL" id="JBHRTO010000001">
    <property type="protein sequence ID" value="MFC3179471.1"/>
    <property type="molecule type" value="Genomic_DNA"/>
</dbReference>
<protein>
    <submittedName>
        <fullName evidence="2">AAA family ATPase</fullName>
    </submittedName>
</protein>
<dbReference type="Gene3D" id="3.40.50.300">
    <property type="entry name" value="P-loop containing nucleotide triphosphate hydrolases"/>
    <property type="match status" value="1"/>
</dbReference>
<dbReference type="Pfam" id="PF13401">
    <property type="entry name" value="AAA_22"/>
    <property type="match status" value="1"/>
</dbReference>
<dbReference type="InterPro" id="IPR027417">
    <property type="entry name" value="P-loop_NTPase"/>
</dbReference>
<evidence type="ECO:0000259" key="1">
    <source>
        <dbReference type="Pfam" id="PF13401"/>
    </source>
</evidence>
<evidence type="ECO:0000313" key="2">
    <source>
        <dbReference type="EMBL" id="MFC3179471.1"/>
    </source>
</evidence>
<comment type="caution">
    <text evidence="2">The sequence shown here is derived from an EMBL/GenBank/DDBJ whole genome shotgun (WGS) entry which is preliminary data.</text>
</comment>
<evidence type="ECO:0000313" key="3">
    <source>
        <dbReference type="Proteomes" id="UP001595547"/>
    </source>
</evidence>
<sequence length="172" mass="18872">MSDERPPINNVAALANVSRFAQLVITTQNRAAGLPGMGCFYGPAGLGKSTAGIFGTNKFNACHVQALPFGGTKKLLEMIVLELGLRPTKTVSSLFDQAAQELARSDRPLIIDEADQILSDKMIEAVRHLHDQTQVPVILMGEETLPQQLRRWERVSSRVLSWVSSTTRLLAF</sequence>